<dbReference type="EMBL" id="JACWMY010000017">
    <property type="protein sequence ID" value="MBD1367189.1"/>
    <property type="molecule type" value="Genomic_DNA"/>
</dbReference>
<reference evidence="1 2" key="1">
    <citation type="submission" date="2020-09" db="EMBL/GenBank/DDBJ databases">
        <title>Novel species of Mucilaginibacter isolated from a glacier on the Tibetan Plateau.</title>
        <authorList>
            <person name="Liu Q."/>
            <person name="Xin Y.-H."/>
        </authorList>
    </citation>
    <scope>NUCLEOTIDE SEQUENCE [LARGE SCALE GENOMIC DNA]</scope>
    <source>
        <strain evidence="1 2">ZT4R22</strain>
    </source>
</reference>
<sequence>MIKAGLLVKLIAKPGKEYDLAEFLESALPLALNEPETTNWYAFRVSESTFGIFDTFPGDEGRNAHLAGKIAEALMANAPHLLALEPTIEHVEILASK</sequence>
<dbReference type="Proteomes" id="UP000606600">
    <property type="component" value="Unassembled WGS sequence"/>
</dbReference>
<keyword evidence="1" id="KW-0503">Monooxygenase</keyword>
<evidence type="ECO:0000313" key="1">
    <source>
        <dbReference type="EMBL" id="MBD1367189.1"/>
    </source>
</evidence>
<accession>A0ABR7X0F1</accession>
<keyword evidence="1" id="KW-0560">Oxidoreductase</keyword>
<dbReference type="RefSeq" id="WP_191191825.1">
    <property type="nucleotide sequence ID" value="NZ_JACWMY010000017.1"/>
</dbReference>
<gene>
    <name evidence="1" type="ORF">IDJ77_25480</name>
</gene>
<dbReference type="Gene3D" id="3.30.70.100">
    <property type="match status" value="1"/>
</dbReference>
<proteinExistence type="predicted"/>
<protein>
    <submittedName>
        <fullName evidence="1">Antibiotic biosynthesis monooxygenase</fullName>
    </submittedName>
</protein>
<dbReference type="InterPro" id="IPR011008">
    <property type="entry name" value="Dimeric_a/b-barrel"/>
</dbReference>
<name>A0ABR7X0F1_9SPHI</name>
<keyword evidence="2" id="KW-1185">Reference proteome</keyword>
<dbReference type="SUPFAM" id="SSF54909">
    <property type="entry name" value="Dimeric alpha+beta barrel"/>
    <property type="match status" value="1"/>
</dbReference>
<dbReference type="GO" id="GO:0004497">
    <property type="term" value="F:monooxygenase activity"/>
    <property type="evidence" value="ECO:0007669"/>
    <property type="project" value="UniProtKB-KW"/>
</dbReference>
<comment type="caution">
    <text evidence="1">The sequence shown here is derived from an EMBL/GenBank/DDBJ whole genome shotgun (WGS) entry which is preliminary data.</text>
</comment>
<organism evidence="1 2">
    <name type="scientific">Mucilaginibacter pankratovii</name>
    <dbReference type="NCBI Taxonomy" id="2772110"/>
    <lineage>
        <taxon>Bacteria</taxon>
        <taxon>Pseudomonadati</taxon>
        <taxon>Bacteroidota</taxon>
        <taxon>Sphingobacteriia</taxon>
        <taxon>Sphingobacteriales</taxon>
        <taxon>Sphingobacteriaceae</taxon>
        <taxon>Mucilaginibacter</taxon>
    </lineage>
</organism>
<evidence type="ECO:0000313" key="2">
    <source>
        <dbReference type="Proteomes" id="UP000606600"/>
    </source>
</evidence>